<dbReference type="Proteomes" id="UP000186594">
    <property type="component" value="Unassembled WGS sequence"/>
</dbReference>
<comment type="caution">
    <text evidence="3">The sequence shown here is derived from an EMBL/GenBank/DDBJ whole genome shotgun (WGS) entry which is preliminary data.</text>
</comment>
<dbReference type="OrthoDB" id="6375174at2759"/>
<dbReference type="OMA" id="RLADIWH"/>
<dbReference type="InterPro" id="IPR016655">
    <property type="entry name" value="PFD3"/>
</dbReference>
<dbReference type="GO" id="GO:0007017">
    <property type="term" value="P:microtubule-based process"/>
    <property type="evidence" value="ECO:0007669"/>
    <property type="project" value="TreeGrafter"/>
</dbReference>
<proteinExistence type="inferred from homology"/>
<dbReference type="InterPro" id="IPR004127">
    <property type="entry name" value="Prefoldin_subunit_alpha"/>
</dbReference>
<keyword evidence="2" id="KW-0143">Chaperone</keyword>
<evidence type="ECO:0000313" key="3">
    <source>
        <dbReference type="EMBL" id="OLL26604.1"/>
    </source>
</evidence>
<dbReference type="EMBL" id="LXFE01000157">
    <property type="protein sequence ID" value="OLL26604.1"/>
    <property type="molecule type" value="Genomic_DNA"/>
</dbReference>
<dbReference type="PANTHER" id="PTHR12409:SF0">
    <property type="entry name" value="PREFOLDIN SUBUNIT 3"/>
    <property type="match status" value="1"/>
</dbReference>
<comment type="similarity">
    <text evidence="1">Belongs to the prefoldin subunit alpha family.</text>
</comment>
<dbReference type="GO" id="GO:0005737">
    <property type="term" value="C:cytoplasm"/>
    <property type="evidence" value="ECO:0007669"/>
    <property type="project" value="TreeGrafter"/>
</dbReference>
<dbReference type="GO" id="GO:0016272">
    <property type="term" value="C:prefoldin complex"/>
    <property type="evidence" value="ECO:0007669"/>
    <property type="project" value="InterPro"/>
</dbReference>
<organism evidence="3 4">
    <name type="scientific">Neolecta irregularis (strain DAH-3)</name>
    <dbReference type="NCBI Taxonomy" id="1198029"/>
    <lineage>
        <taxon>Eukaryota</taxon>
        <taxon>Fungi</taxon>
        <taxon>Dikarya</taxon>
        <taxon>Ascomycota</taxon>
        <taxon>Taphrinomycotina</taxon>
        <taxon>Neolectales</taxon>
        <taxon>Neolectaceae</taxon>
        <taxon>Neolecta</taxon>
    </lineage>
</organism>
<evidence type="ECO:0000313" key="4">
    <source>
        <dbReference type="Proteomes" id="UP000186594"/>
    </source>
</evidence>
<dbReference type="PANTHER" id="PTHR12409">
    <property type="entry name" value="PREFOLDIN SUBUNIT 3"/>
    <property type="match status" value="1"/>
</dbReference>
<dbReference type="GO" id="GO:0006457">
    <property type="term" value="P:protein folding"/>
    <property type="evidence" value="ECO:0007669"/>
    <property type="project" value="InterPro"/>
</dbReference>
<dbReference type="Gene3D" id="1.10.287.370">
    <property type="match status" value="1"/>
</dbReference>
<dbReference type="InterPro" id="IPR009053">
    <property type="entry name" value="Prefoldin"/>
</dbReference>
<accession>A0A1U7LVD5</accession>
<dbReference type="Pfam" id="PF02996">
    <property type="entry name" value="Prefoldin"/>
    <property type="match status" value="1"/>
</dbReference>
<evidence type="ECO:0000256" key="1">
    <source>
        <dbReference type="ARBA" id="ARBA00010048"/>
    </source>
</evidence>
<protein>
    <submittedName>
        <fullName evidence="3">Prefoldin subunit 3</fullName>
    </submittedName>
</protein>
<evidence type="ECO:0000256" key="2">
    <source>
        <dbReference type="ARBA" id="ARBA00023186"/>
    </source>
</evidence>
<dbReference type="STRING" id="1198029.A0A1U7LVD5"/>
<gene>
    <name evidence="3" type="ORF">NEOLI_000056</name>
</gene>
<dbReference type="GO" id="GO:0007021">
    <property type="term" value="P:tubulin complex assembly"/>
    <property type="evidence" value="ECO:0007669"/>
    <property type="project" value="TreeGrafter"/>
</dbReference>
<dbReference type="SUPFAM" id="SSF46579">
    <property type="entry name" value="Prefoldin"/>
    <property type="match status" value="1"/>
</dbReference>
<keyword evidence="4" id="KW-1185">Reference proteome</keyword>
<reference evidence="3 4" key="1">
    <citation type="submission" date="2016-04" db="EMBL/GenBank/DDBJ databases">
        <title>Evolutionary innovation and constraint leading to complex multicellularity in the Ascomycota.</title>
        <authorList>
            <person name="Cisse O."/>
            <person name="Nguyen A."/>
            <person name="Hewitt D.A."/>
            <person name="Jedd G."/>
            <person name="Stajich J.E."/>
        </authorList>
    </citation>
    <scope>NUCLEOTIDE SEQUENCE [LARGE SCALE GENOMIC DNA]</scope>
    <source>
        <strain evidence="3 4">DAH-3</strain>
    </source>
</reference>
<dbReference type="GO" id="GO:0015631">
    <property type="term" value="F:tubulin binding"/>
    <property type="evidence" value="ECO:0007669"/>
    <property type="project" value="TreeGrafter"/>
</dbReference>
<sequence>MTTTLSAKSHSGIPESPWIESVDVFLQSRDQVEPKLQEFQELIQKYKYMESQLVKKASGLAQKIPDIDKTLMTVKEIQKKTEQEEDADVLYELNDTLKAHASIPPTKEVYLWLGV</sequence>
<name>A0A1U7LVD5_NEOID</name>
<dbReference type="AlphaFoldDB" id="A0A1U7LVD5"/>